<evidence type="ECO:0000256" key="1">
    <source>
        <dbReference type="ARBA" id="ARBA00004123"/>
    </source>
</evidence>
<dbReference type="InterPro" id="IPR007219">
    <property type="entry name" value="XnlR_reg_dom"/>
</dbReference>
<evidence type="ECO:0000259" key="10">
    <source>
        <dbReference type="SMART" id="SM00906"/>
    </source>
</evidence>
<keyword evidence="2" id="KW-0479">Metal-binding</keyword>
<dbReference type="GO" id="GO:0008270">
    <property type="term" value="F:zinc ion binding"/>
    <property type="evidence" value="ECO:0007669"/>
    <property type="project" value="InterPro"/>
</dbReference>
<dbReference type="InterPro" id="IPR001585">
    <property type="entry name" value="TAL/FSA"/>
</dbReference>
<dbReference type="Gene3D" id="3.20.20.70">
    <property type="entry name" value="Aldolase class I"/>
    <property type="match status" value="1"/>
</dbReference>
<evidence type="ECO:0000256" key="8">
    <source>
        <dbReference type="ARBA" id="ARBA00023270"/>
    </source>
</evidence>
<keyword evidence="5" id="KW-0238">DNA-binding</keyword>
<keyword evidence="12" id="KW-1185">Reference proteome</keyword>
<evidence type="ECO:0000256" key="3">
    <source>
        <dbReference type="ARBA" id="ARBA00022833"/>
    </source>
</evidence>
<comment type="subcellular location">
    <subcellularLocation>
        <location evidence="1">Nucleus</location>
    </subcellularLocation>
</comment>
<evidence type="ECO:0000256" key="7">
    <source>
        <dbReference type="ARBA" id="ARBA00023242"/>
    </source>
</evidence>
<organism evidence="11 12">
    <name type="scientific">Apiotrichum porosum</name>
    <dbReference type="NCBI Taxonomy" id="105984"/>
    <lineage>
        <taxon>Eukaryota</taxon>
        <taxon>Fungi</taxon>
        <taxon>Dikarya</taxon>
        <taxon>Basidiomycota</taxon>
        <taxon>Agaricomycotina</taxon>
        <taxon>Tremellomycetes</taxon>
        <taxon>Trichosporonales</taxon>
        <taxon>Trichosporonaceae</taxon>
        <taxon>Apiotrichum</taxon>
    </lineage>
</organism>
<evidence type="ECO:0000256" key="6">
    <source>
        <dbReference type="ARBA" id="ARBA00023163"/>
    </source>
</evidence>
<accession>A0A427XQK9</accession>
<dbReference type="GeneID" id="39593068"/>
<keyword evidence="4" id="KW-0805">Transcription regulation</keyword>
<dbReference type="GO" id="GO:0006351">
    <property type="term" value="P:DNA-templated transcription"/>
    <property type="evidence" value="ECO:0007669"/>
    <property type="project" value="InterPro"/>
</dbReference>
<gene>
    <name evidence="11" type="ORF">EHS24_008525</name>
</gene>
<evidence type="ECO:0000256" key="4">
    <source>
        <dbReference type="ARBA" id="ARBA00023015"/>
    </source>
</evidence>
<reference evidence="11 12" key="1">
    <citation type="submission" date="2018-11" db="EMBL/GenBank/DDBJ databases">
        <title>Genome sequence of Apiotrichum porosum DSM 27194.</title>
        <authorList>
            <person name="Aliyu H."/>
            <person name="Gorte O."/>
            <person name="Ochsenreither K."/>
        </authorList>
    </citation>
    <scope>NUCLEOTIDE SEQUENCE [LARGE SCALE GENOMIC DNA]</scope>
    <source>
        <strain evidence="11 12">DSM 27194</strain>
    </source>
</reference>
<evidence type="ECO:0000256" key="9">
    <source>
        <dbReference type="SAM" id="MobiDB-lite"/>
    </source>
</evidence>
<feature type="domain" description="Xylanolytic transcriptional activator regulatory" evidence="10">
    <location>
        <begin position="599"/>
        <end position="670"/>
    </location>
</feature>
<dbReference type="PANTHER" id="PTHR47782">
    <property type="entry name" value="ZN(II)2CYS6 TRANSCRIPTION FACTOR (EUROFUNG)-RELATED"/>
    <property type="match status" value="1"/>
</dbReference>
<dbReference type="InterPro" id="IPR013785">
    <property type="entry name" value="Aldolase_TIM"/>
</dbReference>
<dbReference type="GO" id="GO:0005634">
    <property type="term" value="C:nucleus"/>
    <property type="evidence" value="ECO:0007669"/>
    <property type="project" value="UniProtKB-SubCell"/>
</dbReference>
<keyword evidence="8" id="KW-0704">Schiff base</keyword>
<dbReference type="GO" id="GO:0005975">
    <property type="term" value="P:carbohydrate metabolic process"/>
    <property type="evidence" value="ECO:0007669"/>
    <property type="project" value="InterPro"/>
</dbReference>
<evidence type="ECO:0000313" key="11">
    <source>
        <dbReference type="EMBL" id="RSH81091.1"/>
    </source>
</evidence>
<dbReference type="Pfam" id="PF00923">
    <property type="entry name" value="TAL_FSA"/>
    <property type="match status" value="1"/>
</dbReference>
<protein>
    <recommendedName>
        <fullName evidence="10">Xylanolytic transcriptional activator regulatory domain-containing protein</fullName>
    </recommendedName>
</protein>
<evidence type="ECO:0000256" key="5">
    <source>
        <dbReference type="ARBA" id="ARBA00023125"/>
    </source>
</evidence>
<dbReference type="GO" id="GO:0000981">
    <property type="term" value="F:DNA-binding transcription factor activity, RNA polymerase II-specific"/>
    <property type="evidence" value="ECO:0007669"/>
    <property type="project" value="InterPro"/>
</dbReference>
<dbReference type="SUPFAM" id="SSF51569">
    <property type="entry name" value="Aldolase"/>
    <property type="match status" value="1"/>
</dbReference>
<comment type="caution">
    <text evidence="11">The sequence shown here is derived from an EMBL/GenBank/DDBJ whole genome shotgun (WGS) entry which is preliminary data.</text>
</comment>
<feature type="compositionally biased region" description="Polar residues" evidence="9">
    <location>
        <begin position="400"/>
        <end position="412"/>
    </location>
</feature>
<keyword evidence="3" id="KW-0862">Zinc</keyword>
<dbReference type="GO" id="GO:0045944">
    <property type="term" value="P:positive regulation of transcription by RNA polymerase II"/>
    <property type="evidence" value="ECO:0007669"/>
    <property type="project" value="TreeGrafter"/>
</dbReference>
<keyword evidence="7" id="KW-0539">Nucleus</keyword>
<dbReference type="GO" id="GO:0043565">
    <property type="term" value="F:sequence-specific DNA binding"/>
    <property type="evidence" value="ECO:0007669"/>
    <property type="project" value="TreeGrafter"/>
</dbReference>
<sequence>MPSNSLELLRSRLDVDIDQLDPVLAAKLGPFVNMTSNQALVLGVATQPGNEQFVRDVVARAKKESKNEAEGVDLALDLIAVLLAKPVLQHITSFLHFQVSPRYSSSASKTAAHARRIVALAEAEGIPRSRVCIKIPTTGPGILAAAQLESEGIATLATVLFTVDQAVAAHQAKCHFVAPYFNPLHVHFDGGWVEYANPAVEHQMGPVVGAIVATFKQLGATTHVMPASVVTPEEAIALSTLGVDDLTLPPKVLEGLAARPVTQADLDAGVNVPKSASTTDFPDFLANDGVTLDASIKSDISVQERLDYAVNKFGECEAKLLKIVKTIWTEKLKCLVAEDDSASCSACAKAKAHCVFDEVNQKQAKLHNYVLALETRVATLERSLHDLEPSHPALADRFSEPTTEAETSTRKPTPNAPCMPLPTAGSSRDTDTGMRRIVMGAIHHDRPHFRPTDLAAIIQPGSPTTHTGTVNVNPKLPPAPVANEVLSVVYRHVQSRYPFLERGRLFAWHDRRDEVCFTWTEPTGSSSRTDDQIGAFFLWMIYAVGVELAPDPALESGKTYLTRAMRYLEPVLRANDITTVRAMLLLLFFSFRSSDGPPLWSLSGFVMRLCLELYLHRENHAQTPFEAEDRKRVFWSSYNFDRLIALASGRPFSIADIDIEIAIPVDIDVEDRDPTRIAVLQVAQPTMPPPYAVTGEMTNMSSAVHTIWHYRLRSRVYALYAVRAEPPSPELIRTLLNDLQEWRTAIPHATSPDMPVQPEDKFDMIYFQTVLFTLRQQVIQCDASDPLLALCAMTAAESCERGRKVHQDPKTKRTICSLCHIFVSGMTLLHCLSANPNAIPTRTSSRALRACSATLAIYAHLFPDAGPFAQLFEYFSDEVMDGDVGSLGGVCGDGKGTGTLTAEIIKQAMLGEFSQLGTVYESLNRPSQQDDHARSPSVRKPAAPLFNLLAPLPPSDGTPALPAITPTLDLSTALPSTTTALPQLNYDLGNLNRYGGDLVSFLDISLDTPIDGWLGSWDQAGNV</sequence>
<dbReference type="EMBL" id="RSCE01000007">
    <property type="protein sequence ID" value="RSH81091.1"/>
    <property type="molecule type" value="Genomic_DNA"/>
</dbReference>
<dbReference type="RefSeq" id="XP_028475810.1">
    <property type="nucleotide sequence ID" value="XM_028623836.1"/>
</dbReference>
<dbReference type="OrthoDB" id="3364175at2759"/>
<dbReference type="AlphaFoldDB" id="A0A427XQK9"/>
<keyword evidence="6" id="KW-0804">Transcription</keyword>
<evidence type="ECO:0000256" key="2">
    <source>
        <dbReference type="ARBA" id="ARBA00022723"/>
    </source>
</evidence>
<proteinExistence type="predicted"/>
<dbReference type="PANTHER" id="PTHR47782:SF12">
    <property type="entry name" value="ZN(II)2CYS6 TRANSCRIPTION FACTOR (EUROFUNG)"/>
    <property type="match status" value="1"/>
</dbReference>
<dbReference type="CDD" id="cd12148">
    <property type="entry name" value="fungal_TF_MHR"/>
    <property type="match status" value="1"/>
</dbReference>
<feature type="region of interest" description="Disordered" evidence="9">
    <location>
        <begin position="388"/>
        <end position="431"/>
    </location>
</feature>
<dbReference type="STRING" id="105984.A0A427XQK9"/>
<dbReference type="SMART" id="SM00906">
    <property type="entry name" value="Fungal_trans"/>
    <property type="match status" value="1"/>
</dbReference>
<name>A0A427XQK9_9TREE</name>
<dbReference type="InterPro" id="IPR036864">
    <property type="entry name" value="Zn2-C6_fun-type_DNA-bd_sf"/>
</dbReference>
<evidence type="ECO:0000313" key="12">
    <source>
        <dbReference type="Proteomes" id="UP000279236"/>
    </source>
</evidence>
<dbReference type="Pfam" id="PF04082">
    <property type="entry name" value="Fungal_trans"/>
    <property type="match status" value="1"/>
</dbReference>
<dbReference type="Gene3D" id="4.10.240.10">
    <property type="entry name" value="Zn(2)-C6 fungal-type DNA-binding domain"/>
    <property type="match status" value="1"/>
</dbReference>
<dbReference type="Proteomes" id="UP000279236">
    <property type="component" value="Unassembled WGS sequence"/>
</dbReference>
<dbReference type="InterPro" id="IPR052202">
    <property type="entry name" value="Yeast_MetPath_Reg"/>
</dbReference>